<dbReference type="KEGG" id="nai:NECAME_00079"/>
<evidence type="ECO:0000256" key="1">
    <source>
        <dbReference type="SAM" id="MobiDB-lite"/>
    </source>
</evidence>
<gene>
    <name evidence="2" type="ORF">NECAME_00079</name>
</gene>
<reference evidence="3" key="1">
    <citation type="journal article" date="2014" name="Nat. Genet.">
        <title>Genome of the human hookworm Necator americanus.</title>
        <authorList>
            <person name="Tang Y.T."/>
            <person name="Gao X."/>
            <person name="Rosa B.A."/>
            <person name="Abubucker S."/>
            <person name="Hallsworth-Pepin K."/>
            <person name="Martin J."/>
            <person name="Tyagi R."/>
            <person name="Heizer E."/>
            <person name="Zhang X."/>
            <person name="Bhonagiri-Palsikar V."/>
            <person name="Minx P."/>
            <person name="Warren W.C."/>
            <person name="Wang Q."/>
            <person name="Zhan B."/>
            <person name="Hotez P.J."/>
            <person name="Sternberg P.W."/>
            <person name="Dougall A."/>
            <person name="Gaze S.T."/>
            <person name="Mulvenna J."/>
            <person name="Sotillo J."/>
            <person name="Ranganathan S."/>
            <person name="Rabelo E.M."/>
            <person name="Wilson R.K."/>
            <person name="Felgner P.L."/>
            <person name="Bethony J."/>
            <person name="Hawdon J.M."/>
            <person name="Gasser R.B."/>
            <person name="Loukas A."/>
            <person name="Mitreva M."/>
        </authorList>
    </citation>
    <scope>NUCLEOTIDE SEQUENCE [LARGE SCALE GENOMIC DNA]</scope>
</reference>
<accession>W2TYR8</accession>
<evidence type="ECO:0000313" key="2">
    <source>
        <dbReference type="EMBL" id="ETN87220.1"/>
    </source>
</evidence>
<dbReference type="EMBL" id="KI657455">
    <property type="protein sequence ID" value="ETN87220.1"/>
    <property type="molecule type" value="Genomic_DNA"/>
</dbReference>
<feature type="compositionally biased region" description="Polar residues" evidence="1">
    <location>
        <begin position="1"/>
        <end position="18"/>
    </location>
</feature>
<dbReference type="OrthoDB" id="5863328at2759"/>
<evidence type="ECO:0000313" key="3">
    <source>
        <dbReference type="Proteomes" id="UP000053676"/>
    </source>
</evidence>
<keyword evidence="3" id="KW-1185">Reference proteome</keyword>
<dbReference type="OMA" id="PSENADC"/>
<protein>
    <submittedName>
        <fullName evidence="2">Uncharacterized protein</fullName>
    </submittedName>
</protein>
<dbReference type="AlphaFoldDB" id="W2TYR8"/>
<dbReference type="Proteomes" id="UP000053676">
    <property type="component" value="Unassembled WGS sequence"/>
</dbReference>
<proteinExistence type="predicted"/>
<feature type="region of interest" description="Disordered" evidence="1">
    <location>
        <begin position="1"/>
        <end position="64"/>
    </location>
</feature>
<sequence>MTDLKSSNTARGQRTSQEPFVLMPTPAQRGVAKGQKRALNMSEVEDDTDSLTDLGPRSSDSRPNALKKFFKRSDETMDRVLDQVDFQNKFAKLPEFAIDQLKNGKPGSLPSTPSKLIRNLMEKVRDSPGNTPLAANTCAGVFFGPTFNNTSPDLMTAEDIIPCSPLDEKSASKRLLEQRRFLPKKRLLFN</sequence>
<name>W2TYR8_NECAM</name>
<organism evidence="2 3">
    <name type="scientific">Necator americanus</name>
    <name type="common">Human hookworm</name>
    <dbReference type="NCBI Taxonomy" id="51031"/>
    <lineage>
        <taxon>Eukaryota</taxon>
        <taxon>Metazoa</taxon>
        <taxon>Ecdysozoa</taxon>
        <taxon>Nematoda</taxon>
        <taxon>Chromadorea</taxon>
        <taxon>Rhabditida</taxon>
        <taxon>Rhabditina</taxon>
        <taxon>Rhabditomorpha</taxon>
        <taxon>Strongyloidea</taxon>
        <taxon>Ancylostomatidae</taxon>
        <taxon>Bunostominae</taxon>
        <taxon>Necator</taxon>
    </lineage>
</organism>